<organism evidence="3 4">
    <name type="scientific">Phialemonium atrogriseum</name>
    <dbReference type="NCBI Taxonomy" id="1093897"/>
    <lineage>
        <taxon>Eukaryota</taxon>
        <taxon>Fungi</taxon>
        <taxon>Dikarya</taxon>
        <taxon>Ascomycota</taxon>
        <taxon>Pezizomycotina</taxon>
        <taxon>Sordariomycetes</taxon>
        <taxon>Sordariomycetidae</taxon>
        <taxon>Cephalothecales</taxon>
        <taxon>Cephalothecaceae</taxon>
        <taxon>Phialemonium</taxon>
    </lineage>
</organism>
<dbReference type="GeneID" id="85312425"/>
<dbReference type="InterPro" id="IPR046529">
    <property type="entry name" value="DUF6594"/>
</dbReference>
<proteinExistence type="predicted"/>
<protein>
    <recommendedName>
        <fullName evidence="2">DUF6594 domain-containing protein</fullName>
    </recommendedName>
</protein>
<name>A0AAJ0FIY5_9PEZI</name>
<evidence type="ECO:0000259" key="2">
    <source>
        <dbReference type="Pfam" id="PF20237"/>
    </source>
</evidence>
<dbReference type="Proteomes" id="UP001244011">
    <property type="component" value="Unassembled WGS sequence"/>
</dbReference>
<dbReference type="EMBL" id="MU839036">
    <property type="protein sequence ID" value="KAK1762570.1"/>
    <property type="molecule type" value="Genomic_DNA"/>
</dbReference>
<keyword evidence="1" id="KW-0812">Transmembrane</keyword>
<sequence>MATELNNLDLEAQSAGRGIAGYDLMGKLMGEYPETAIFRSFCSFSAENLLYLQAELVTLENELRDAQREDQTSPHIERRRYAVNWARLSGSLDAEASHQDDGTQWATVLEMRSKMREYHEALLLHRDIVKLARPRRSGLQFLQEWMRRTTMGNVRLVGADKDIWSKQDCRDLVCVDESDTWATQSLVLLYHDYIGKRIHKPDKSKLHLRNSIDYDNKVVERIGKALTTVIGGLLPVVSIIALYVIHDMATRLGLLALFTAIFSLCLTVATKAKVTEIFAATAAFAAVLVVFVGTSGPR</sequence>
<evidence type="ECO:0000313" key="4">
    <source>
        <dbReference type="Proteomes" id="UP001244011"/>
    </source>
</evidence>
<dbReference type="PANTHER" id="PTHR34502:SF5">
    <property type="entry name" value="DUF6594 DOMAIN-CONTAINING PROTEIN"/>
    <property type="match status" value="1"/>
</dbReference>
<feature type="transmembrane region" description="Helical" evidence="1">
    <location>
        <begin position="252"/>
        <end position="270"/>
    </location>
</feature>
<reference evidence="3" key="1">
    <citation type="submission" date="2023-06" db="EMBL/GenBank/DDBJ databases">
        <title>Genome-scale phylogeny and comparative genomics of the fungal order Sordariales.</title>
        <authorList>
            <consortium name="Lawrence Berkeley National Laboratory"/>
            <person name="Hensen N."/>
            <person name="Bonometti L."/>
            <person name="Westerberg I."/>
            <person name="Brannstrom I.O."/>
            <person name="Guillou S."/>
            <person name="Cros-Aarteil S."/>
            <person name="Calhoun S."/>
            <person name="Haridas S."/>
            <person name="Kuo A."/>
            <person name="Mondo S."/>
            <person name="Pangilinan J."/>
            <person name="Riley R."/>
            <person name="Labutti K."/>
            <person name="Andreopoulos B."/>
            <person name="Lipzen A."/>
            <person name="Chen C."/>
            <person name="Yanf M."/>
            <person name="Daum C."/>
            <person name="Ng V."/>
            <person name="Clum A."/>
            <person name="Steindorff A."/>
            <person name="Ohm R."/>
            <person name="Martin F."/>
            <person name="Silar P."/>
            <person name="Natvig D."/>
            <person name="Lalanne C."/>
            <person name="Gautier V."/>
            <person name="Ament-Velasquez S.L."/>
            <person name="Kruys A."/>
            <person name="Hutchinson M.I."/>
            <person name="Powell A.J."/>
            <person name="Barry K."/>
            <person name="Miller A.N."/>
            <person name="Grigoriev I.V."/>
            <person name="Debuchy R."/>
            <person name="Gladieux P."/>
            <person name="Thoren M.H."/>
            <person name="Johannesson H."/>
        </authorList>
    </citation>
    <scope>NUCLEOTIDE SEQUENCE</scope>
    <source>
        <strain evidence="3">8032-3</strain>
    </source>
</reference>
<dbReference type="Pfam" id="PF20237">
    <property type="entry name" value="DUF6594"/>
    <property type="match status" value="1"/>
</dbReference>
<gene>
    <name evidence="3" type="ORF">QBC33DRAFT_551831</name>
</gene>
<comment type="caution">
    <text evidence="3">The sequence shown here is derived from an EMBL/GenBank/DDBJ whole genome shotgun (WGS) entry which is preliminary data.</text>
</comment>
<keyword evidence="4" id="KW-1185">Reference proteome</keyword>
<feature type="transmembrane region" description="Helical" evidence="1">
    <location>
        <begin position="277"/>
        <end position="296"/>
    </location>
</feature>
<dbReference type="RefSeq" id="XP_060278783.1">
    <property type="nucleotide sequence ID" value="XM_060429238.1"/>
</dbReference>
<keyword evidence="1" id="KW-0472">Membrane</keyword>
<dbReference type="PANTHER" id="PTHR34502">
    <property type="entry name" value="DUF6594 DOMAIN-CONTAINING PROTEIN-RELATED"/>
    <property type="match status" value="1"/>
</dbReference>
<accession>A0AAJ0FIY5</accession>
<feature type="transmembrane region" description="Helical" evidence="1">
    <location>
        <begin position="225"/>
        <end position="246"/>
    </location>
</feature>
<feature type="domain" description="DUF6594" evidence="2">
    <location>
        <begin position="22"/>
        <end position="289"/>
    </location>
</feature>
<evidence type="ECO:0000313" key="3">
    <source>
        <dbReference type="EMBL" id="KAK1762570.1"/>
    </source>
</evidence>
<keyword evidence="1" id="KW-1133">Transmembrane helix</keyword>
<dbReference type="AlphaFoldDB" id="A0AAJ0FIY5"/>
<evidence type="ECO:0000256" key="1">
    <source>
        <dbReference type="SAM" id="Phobius"/>
    </source>
</evidence>